<proteinExistence type="predicted"/>
<evidence type="ECO:0000313" key="2">
    <source>
        <dbReference type="EMBL" id="THV45164.1"/>
    </source>
</evidence>
<keyword evidence="3" id="KW-1185">Reference proteome</keyword>
<dbReference type="AlphaFoldDB" id="A0A4S8QWK0"/>
<evidence type="ECO:0000313" key="3">
    <source>
        <dbReference type="Proteomes" id="UP000308671"/>
    </source>
</evidence>
<evidence type="ECO:0000256" key="1">
    <source>
        <dbReference type="SAM" id="MobiDB-lite"/>
    </source>
</evidence>
<protein>
    <submittedName>
        <fullName evidence="2">Uncharacterized protein</fullName>
    </submittedName>
</protein>
<accession>A0A4S8QWK0</accession>
<sequence length="67" mass="7675">MEKGLEENGEPDRGGYPRSEEEVEYCGKQDGRREDEIHEIFNSTETQSSLEISTVLGKARVEMKWAL</sequence>
<feature type="region of interest" description="Disordered" evidence="1">
    <location>
        <begin position="1"/>
        <end position="32"/>
    </location>
</feature>
<dbReference type="EMBL" id="PQXL01000521">
    <property type="protein sequence ID" value="THV45164.1"/>
    <property type="molecule type" value="Genomic_DNA"/>
</dbReference>
<gene>
    <name evidence="2" type="ORF">BGAL_0522g00050</name>
</gene>
<dbReference type="Proteomes" id="UP000308671">
    <property type="component" value="Unassembled WGS sequence"/>
</dbReference>
<reference evidence="2 3" key="1">
    <citation type="submission" date="2017-12" db="EMBL/GenBank/DDBJ databases">
        <title>Comparative genomics of Botrytis spp.</title>
        <authorList>
            <person name="Valero-Jimenez C.A."/>
            <person name="Tapia P."/>
            <person name="Veloso J."/>
            <person name="Silva-Moreno E."/>
            <person name="Staats M."/>
            <person name="Valdes J.H."/>
            <person name="Van Kan J.A.L."/>
        </authorList>
    </citation>
    <scope>NUCLEOTIDE SEQUENCE [LARGE SCALE GENOMIC DNA]</scope>
    <source>
        <strain evidence="2 3">MUCL435</strain>
    </source>
</reference>
<organism evidence="2 3">
    <name type="scientific">Botrytis galanthina</name>
    <dbReference type="NCBI Taxonomy" id="278940"/>
    <lineage>
        <taxon>Eukaryota</taxon>
        <taxon>Fungi</taxon>
        <taxon>Dikarya</taxon>
        <taxon>Ascomycota</taxon>
        <taxon>Pezizomycotina</taxon>
        <taxon>Leotiomycetes</taxon>
        <taxon>Helotiales</taxon>
        <taxon>Sclerotiniaceae</taxon>
        <taxon>Botrytis</taxon>
    </lineage>
</organism>
<name>A0A4S8QWK0_9HELO</name>
<comment type="caution">
    <text evidence="2">The sequence shown here is derived from an EMBL/GenBank/DDBJ whole genome shotgun (WGS) entry which is preliminary data.</text>
</comment>